<gene>
    <name evidence="1" type="ORF">OC940_07700</name>
</gene>
<organism evidence="1 2">
    <name type="scientific">Pseudomonas koreensis</name>
    <dbReference type="NCBI Taxonomy" id="198620"/>
    <lineage>
        <taxon>Bacteria</taxon>
        <taxon>Pseudomonadati</taxon>
        <taxon>Pseudomonadota</taxon>
        <taxon>Gammaproteobacteria</taxon>
        <taxon>Pseudomonadales</taxon>
        <taxon>Pseudomonadaceae</taxon>
        <taxon>Pseudomonas</taxon>
    </lineage>
</organism>
<comment type="caution">
    <text evidence="1">The sequence shown here is derived from an EMBL/GenBank/DDBJ whole genome shotgun (WGS) entry which is preliminary data.</text>
</comment>
<evidence type="ECO:0000313" key="1">
    <source>
        <dbReference type="EMBL" id="MCU7247683.1"/>
    </source>
</evidence>
<proteinExistence type="predicted"/>
<keyword evidence="2" id="KW-1185">Reference proteome</keyword>
<dbReference type="RefSeq" id="WP_217832278.1">
    <property type="nucleotide sequence ID" value="NZ_JAOSKY010000003.1"/>
</dbReference>
<reference evidence="1" key="1">
    <citation type="submission" date="2022-09" db="EMBL/GenBank/DDBJ databases">
        <authorList>
            <person name="Cesa-Luna C."/>
            <person name="Girard L."/>
            <person name="Lood C."/>
            <person name="Hofte M."/>
            <person name="De Mot R."/>
        </authorList>
    </citation>
    <scope>NUCLEOTIDE SEQUENCE</scope>
    <source>
        <strain evidence="1">B1M3-32</strain>
    </source>
</reference>
<evidence type="ECO:0000313" key="2">
    <source>
        <dbReference type="Proteomes" id="UP001139955"/>
    </source>
</evidence>
<dbReference type="Proteomes" id="UP001139955">
    <property type="component" value="Unassembled WGS sequence"/>
</dbReference>
<reference evidence="1" key="2">
    <citation type="journal article" date="2023" name="mSystems">
        <title>Charting the Lipopeptidome of Nonpathogenic Pseudomonas.</title>
        <authorList>
            <person name="Cesa-Luna C."/>
            <person name="Geudens N."/>
            <person name="Girard L."/>
            <person name="De Roo V."/>
            <person name="Maklad H.R."/>
            <person name="Martins J.C."/>
            <person name="Hofte M."/>
            <person name="De Mot R."/>
        </authorList>
    </citation>
    <scope>NUCLEOTIDE SEQUENCE</scope>
    <source>
        <strain evidence="1">B1M3-32</strain>
    </source>
</reference>
<accession>A0A9X3BC26</accession>
<dbReference type="AlphaFoldDB" id="A0A9X3BC26"/>
<sequence length="156" mass="17550">MTSKALDAFDQPHQPSASGAFVFSIPGYGKENFNLGVRTFYHQRDIVVVVGEGEYDARARLICSMVFPDSIENKKYFFGQAGAAEVPTVSRLSGGTQMYYNSYRDQGYITIIRFDPVKGEFDAEGNFTFYDHHDSKRDFQVIFKISAAGMIERPGE</sequence>
<name>A0A9X3BC26_9PSED</name>
<protein>
    <submittedName>
        <fullName evidence="1">Uncharacterized protein</fullName>
    </submittedName>
</protein>
<dbReference type="EMBL" id="JAOSKY010000003">
    <property type="protein sequence ID" value="MCU7247683.1"/>
    <property type="molecule type" value="Genomic_DNA"/>
</dbReference>